<sequence length="59" mass="6725">MSKEVNLQDLEQRLVEVEKQLERNQRFIRGFKYVIIAVIVIFLVTFGIGVIQFIGAGSA</sequence>
<dbReference type="RefSeq" id="WP_138185476.1">
    <property type="nucleotide sequence ID" value="NZ_LS992241.1"/>
</dbReference>
<protein>
    <submittedName>
        <fullName evidence="2">Uncharacterized protein</fullName>
    </submittedName>
</protein>
<proteinExistence type="predicted"/>
<gene>
    <name evidence="2" type="ORF">PBLR_11784</name>
</gene>
<evidence type="ECO:0000313" key="2">
    <source>
        <dbReference type="EMBL" id="SYX83362.1"/>
    </source>
</evidence>
<keyword evidence="1" id="KW-1133">Transmembrane helix</keyword>
<organism evidence="2 3">
    <name type="scientific">Paenibacillus alvei</name>
    <name type="common">Bacillus alvei</name>
    <dbReference type="NCBI Taxonomy" id="44250"/>
    <lineage>
        <taxon>Bacteria</taxon>
        <taxon>Bacillati</taxon>
        <taxon>Bacillota</taxon>
        <taxon>Bacilli</taxon>
        <taxon>Bacillales</taxon>
        <taxon>Paenibacillaceae</taxon>
        <taxon>Paenibacillus</taxon>
    </lineage>
</organism>
<reference evidence="3" key="1">
    <citation type="submission" date="2018-08" db="EMBL/GenBank/DDBJ databases">
        <authorList>
            <person name="Chevrot R."/>
        </authorList>
    </citation>
    <scope>NUCLEOTIDE SEQUENCE [LARGE SCALE GENOMIC DNA]</scope>
</reference>
<keyword evidence="1" id="KW-0472">Membrane</keyword>
<evidence type="ECO:0000256" key="1">
    <source>
        <dbReference type="SAM" id="Phobius"/>
    </source>
</evidence>
<name>A0A383R9V9_PAEAL</name>
<dbReference type="Proteomes" id="UP000304148">
    <property type="component" value="Chromosome"/>
</dbReference>
<dbReference type="AlphaFoldDB" id="A0A383R9V9"/>
<accession>A0A383R9V9</accession>
<keyword evidence="1" id="KW-0812">Transmembrane</keyword>
<evidence type="ECO:0000313" key="3">
    <source>
        <dbReference type="Proteomes" id="UP000304148"/>
    </source>
</evidence>
<dbReference type="EMBL" id="LS992241">
    <property type="protein sequence ID" value="SYX83362.1"/>
    <property type="molecule type" value="Genomic_DNA"/>
</dbReference>
<feature type="transmembrane region" description="Helical" evidence="1">
    <location>
        <begin position="33"/>
        <end position="54"/>
    </location>
</feature>